<name>A0AAN7QB32_9COLE</name>
<keyword evidence="3" id="KW-1185">Reference proteome</keyword>
<comment type="caution">
    <text evidence="2">The sequence shown here is derived from an EMBL/GenBank/DDBJ whole genome shotgun (WGS) entry which is preliminary data.</text>
</comment>
<sequence>MSQNKITNFLKRKNADDSNEENCSRKDAPPNKIKKLVVEQALVNTPLNDVSLFIRQRLSDEQKFQLIEHPWIPDATYKFPIPKEKRNLKFQHSWLRSFVWLTYSLKEDGAYCRS</sequence>
<dbReference type="EMBL" id="JARPUR010000001">
    <property type="protein sequence ID" value="KAK4886130.1"/>
    <property type="molecule type" value="Genomic_DNA"/>
</dbReference>
<accession>A0AAN7QB32</accession>
<organism evidence="2 3">
    <name type="scientific">Aquatica leii</name>
    <dbReference type="NCBI Taxonomy" id="1421715"/>
    <lineage>
        <taxon>Eukaryota</taxon>
        <taxon>Metazoa</taxon>
        <taxon>Ecdysozoa</taxon>
        <taxon>Arthropoda</taxon>
        <taxon>Hexapoda</taxon>
        <taxon>Insecta</taxon>
        <taxon>Pterygota</taxon>
        <taxon>Neoptera</taxon>
        <taxon>Endopterygota</taxon>
        <taxon>Coleoptera</taxon>
        <taxon>Polyphaga</taxon>
        <taxon>Elateriformia</taxon>
        <taxon>Elateroidea</taxon>
        <taxon>Lampyridae</taxon>
        <taxon>Luciolinae</taxon>
        <taxon>Aquatica</taxon>
    </lineage>
</organism>
<evidence type="ECO:0000313" key="2">
    <source>
        <dbReference type="EMBL" id="KAK4886130.1"/>
    </source>
</evidence>
<protein>
    <submittedName>
        <fullName evidence="2">Uncharacterized protein</fullName>
    </submittedName>
</protein>
<dbReference type="AlphaFoldDB" id="A0AAN7QB32"/>
<gene>
    <name evidence="2" type="ORF">RN001_002401</name>
</gene>
<dbReference type="Proteomes" id="UP001353858">
    <property type="component" value="Unassembled WGS sequence"/>
</dbReference>
<evidence type="ECO:0000313" key="3">
    <source>
        <dbReference type="Proteomes" id="UP001353858"/>
    </source>
</evidence>
<feature type="region of interest" description="Disordered" evidence="1">
    <location>
        <begin position="1"/>
        <end position="28"/>
    </location>
</feature>
<reference evidence="3" key="1">
    <citation type="submission" date="2023-01" db="EMBL/GenBank/DDBJ databases">
        <title>Key to firefly adult light organ development and bioluminescence: homeobox transcription factors regulate luciferase expression and transportation to peroxisome.</title>
        <authorList>
            <person name="Fu X."/>
        </authorList>
    </citation>
    <scope>NUCLEOTIDE SEQUENCE [LARGE SCALE GENOMIC DNA]</scope>
</reference>
<evidence type="ECO:0000256" key="1">
    <source>
        <dbReference type="SAM" id="MobiDB-lite"/>
    </source>
</evidence>
<proteinExistence type="predicted"/>